<evidence type="ECO:0000256" key="7">
    <source>
        <dbReference type="ARBA" id="ARBA00023172"/>
    </source>
</evidence>
<dbReference type="PANTHER" id="PTHR46456:SF1">
    <property type="entry name" value="DNA REPAIR PROTEIN RAD51 HOMOLOG 2"/>
    <property type="match status" value="1"/>
</dbReference>
<evidence type="ECO:0000256" key="6">
    <source>
        <dbReference type="ARBA" id="ARBA00023125"/>
    </source>
</evidence>
<dbReference type="GO" id="GO:0005524">
    <property type="term" value="F:ATP binding"/>
    <property type="evidence" value="ECO:0007669"/>
    <property type="project" value="UniProtKB-KW"/>
</dbReference>
<dbReference type="Proteomes" id="UP000823561">
    <property type="component" value="Chromosome 8"/>
</dbReference>
<protein>
    <recommendedName>
        <fullName evidence="12">DNA repair protein RAD51 homolog 2</fullName>
    </recommendedName>
    <alternativeName>
        <fullName evidence="13">RAD51 homolog B</fullName>
    </alternativeName>
    <alternativeName>
        <fullName evidence="14">RAD51-like protein 1</fullName>
    </alternativeName>
</protein>
<dbReference type="GO" id="GO:0003690">
    <property type="term" value="F:double-stranded DNA binding"/>
    <property type="evidence" value="ECO:0007669"/>
    <property type="project" value="TreeGrafter"/>
</dbReference>
<dbReference type="GO" id="GO:0000724">
    <property type="term" value="P:double-strand break repair via homologous recombination"/>
    <property type="evidence" value="ECO:0007669"/>
    <property type="project" value="InterPro"/>
</dbReference>
<name>A0AAV6GSH1_9TELE</name>
<dbReference type="InterPro" id="IPR030548">
    <property type="entry name" value="RAD51B"/>
</dbReference>
<evidence type="ECO:0000256" key="13">
    <source>
        <dbReference type="ARBA" id="ARBA00078129"/>
    </source>
</evidence>
<dbReference type="PIRSF" id="PIRSF005856">
    <property type="entry name" value="Rad51"/>
    <property type="match status" value="1"/>
</dbReference>
<keyword evidence="6" id="KW-0238">DNA-binding</keyword>
<dbReference type="GO" id="GO:0033063">
    <property type="term" value="C:Rad51B-Rad51C-Rad51D-XRCC2 complex"/>
    <property type="evidence" value="ECO:0007669"/>
    <property type="project" value="InterPro"/>
</dbReference>
<dbReference type="AlphaFoldDB" id="A0AAV6GSH1"/>
<dbReference type="Gene3D" id="3.40.50.300">
    <property type="entry name" value="P-loop containing nucleotide triphosphate hydrolases"/>
    <property type="match status" value="1"/>
</dbReference>
<sequence length="397" mass="43358">MHNKKLTRAGVDSQMCERLKHHHVETCEDLLSLTPLEVMRLAGQSHCHSLQLLKTVSVACAPKIITAQQLWLQREDLCFSTSLQELDRLLHGGLPRATITEVAGPSGCGKSQLCMMLSVLATLPRSMGGLDSSVIYIDTESAFSAERLLEIAQSRFPDYFSVPERLLQTAGRVHLFKELTCQEVLIRLDHLEEDIISCHAGLVILDSVASVVRKEFDTSLSGNLTHRSNLLGREAATLKYLAQEFRIPVVVTNQITTQLSERAPSSLSRRRSSSEAPGGEGHVGSGYVTAALGNTWSHNVNTRLIVQYVDSHLRQIVIAKSPVAPFAVLNYTVQKEGLRLEGNASEEMISAQGTDPGLQPIRVRTGFDYRLTGAMAMTPLTPSTTSTGGGRCDNTGV</sequence>
<dbReference type="GO" id="GO:0003697">
    <property type="term" value="F:single-stranded DNA binding"/>
    <property type="evidence" value="ECO:0007669"/>
    <property type="project" value="TreeGrafter"/>
</dbReference>
<keyword evidence="9" id="KW-0539">Nucleus</keyword>
<keyword evidence="8" id="KW-0234">DNA repair</keyword>
<dbReference type="InterPro" id="IPR016467">
    <property type="entry name" value="DNA_recomb/repair_RecA-like"/>
</dbReference>
<feature type="region of interest" description="Disordered" evidence="15">
    <location>
        <begin position="261"/>
        <end position="284"/>
    </location>
</feature>
<keyword evidence="7" id="KW-0233">DNA recombination</keyword>
<keyword evidence="4" id="KW-0227">DNA damage</keyword>
<dbReference type="CDD" id="cd19493">
    <property type="entry name" value="Rad51B"/>
    <property type="match status" value="1"/>
</dbReference>
<dbReference type="PROSITE" id="PS50162">
    <property type="entry name" value="RECA_2"/>
    <property type="match status" value="1"/>
</dbReference>
<keyword evidence="5" id="KW-0067">ATP-binding</keyword>
<evidence type="ECO:0000259" key="16">
    <source>
        <dbReference type="PROSITE" id="PS50162"/>
    </source>
</evidence>
<feature type="domain" description="RecA family profile 1" evidence="16">
    <location>
        <begin position="75"/>
        <end position="255"/>
    </location>
</feature>
<evidence type="ECO:0000256" key="5">
    <source>
        <dbReference type="ARBA" id="ARBA00022840"/>
    </source>
</evidence>
<dbReference type="InterPro" id="IPR027417">
    <property type="entry name" value="P-loop_NTPase"/>
</dbReference>
<gene>
    <name evidence="17" type="ORF">AALO_G00117350</name>
</gene>
<dbReference type="GO" id="GO:0000400">
    <property type="term" value="F:four-way junction DNA binding"/>
    <property type="evidence" value="ECO:0007669"/>
    <property type="project" value="TreeGrafter"/>
</dbReference>
<dbReference type="InterPro" id="IPR058766">
    <property type="entry name" value="HHH_XRCC3_RAD51B"/>
</dbReference>
<evidence type="ECO:0000256" key="2">
    <source>
        <dbReference type="ARBA" id="ARBA00007095"/>
    </source>
</evidence>
<dbReference type="GO" id="GO:0005657">
    <property type="term" value="C:replication fork"/>
    <property type="evidence" value="ECO:0007669"/>
    <property type="project" value="TreeGrafter"/>
</dbReference>
<comment type="caution">
    <text evidence="17">The sequence shown here is derived from an EMBL/GenBank/DDBJ whole genome shotgun (WGS) entry which is preliminary data.</text>
</comment>
<reference evidence="17" key="1">
    <citation type="submission" date="2020-10" db="EMBL/GenBank/DDBJ databases">
        <title>Chromosome-scale genome assembly of the Allis shad, Alosa alosa.</title>
        <authorList>
            <person name="Margot Z."/>
            <person name="Christophe K."/>
            <person name="Cabau C."/>
            <person name="Louis A."/>
            <person name="Berthelot C."/>
            <person name="Parey E."/>
            <person name="Roest Crollius H."/>
            <person name="Montfort J."/>
            <person name="Robinson-Rechavi M."/>
            <person name="Bucao C."/>
            <person name="Bouchez O."/>
            <person name="Gislard M."/>
            <person name="Lluch J."/>
            <person name="Milhes M."/>
            <person name="Lampietro C."/>
            <person name="Lopez Roques C."/>
            <person name="Donnadieu C."/>
            <person name="Braasch I."/>
            <person name="Desvignes T."/>
            <person name="Postlethwait J."/>
            <person name="Bobe J."/>
            <person name="Guiguen Y."/>
        </authorList>
    </citation>
    <scope>NUCLEOTIDE SEQUENCE</scope>
    <source>
        <strain evidence="17">M-15738</strain>
        <tissue evidence="17">Blood</tissue>
    </source>
</reference>
<organism evidence="17 18">
    <name type="scientific">Alosa alosa</name>
    <name type="common">allis shad</name>
    <dbReference type="NCBI Taxonomy" id="278164"/>
    <lineage>
        <taxon>Eukaryota</taxon>
        <taxon>Metazoa</taxon>
        <taxon>Chordata</taxon>
        <taxon>Craniata</taxon>
        <taxon>Vertebrata</taxon>
        <taxon>Euteleostomi</taxon>
        <taxon>Actinopterygii</taxon>
        <taxon>Neopterygii</taxon>
        <taxon>Teleostei</taxon>
        <taxon>Clupei</taxon>
        <taxon>Clupeiformes</taxon>
        <taxon>Clupeoidei</taxon>
        <taxon>Clupeidae</taxon>
        <taxon>Alosa</taxon>
    </lineage>
</organism>
<evidence type="ECO:0000256" key="10">
    <source>
        <dbReference type="ARBA" id="ARBA00053115"/>
    </source>
</evidence>
<feature type="region of interest" description="Disordered" evidence="15">
    <location>
        <begin position="378"/>
        <end position="397"/>
    </location>
</feature>
<dbReference type="InterPro" id="IPR013632">
    <property type="entry name" value="Rad51_C"/>
</dbReference>
<comment type="similarity">
    <text evidence="2">Belongs to the RecA family. RAD51 subfamily.</text>
</comment>
<evidence type="ECO:0000256" key="8">
    <source>
        <dbReference type="ARBA" id="ARBA00023204"/>
    </source>
</evidence>
<keyword evidence="3" id="KW-0547">Nucleotide-binding</keyword>
<dbReference type="Pfam" id="PF08423">
    <property type="entry name" value="Rad51"/>
    <property type="match status" value="1"/>
</dbReference>
<dbReference type="Pfam" id="PF26169">
    <property type="entry name" value="HHH_XRCC3_RpoA"/>
    <property type="match status" value="1"/>
</dbReference>
<evidence type="ECO:0000256" key="3">
    <source>
        <dbReference type="ARBA" id="ARBA00022741"/>
    </source>
</evidence>
<accession>A0AAV6GSH1</accession>
<keyword evidence="18" id="KW-1185">Reference proteome</keyword>
<evidence type="ECO:0000256" key="9">
    <source>
        <dbReference type="ARBA" id="ARBA00023242"/>
    </source>
</evidence>
<proteinExistence type="inferred from homology"/>
<dbReference type="InterPro" id="IPR003593">
    <property type="entry name" value="AAA+_ATPase"/>
</dbReference>
<evidence type="ECO:0000256" key="4">
    <source>
        <dbReference type="ARBA" id="ARBA00022763"/>
    </source>
</evidence>
<evidence type="ECO:0000313" key="17">
    <source>
        <dbReference type="EMBL" id="KAG5277419.1"/>
    </source>
</evidence>
<evidence type="ECO:0000256" key="14">
    <source>
        <dbReference type="ARBA" id="ARBA00079682"/>
    </source>
</evidence>
<dbReference type="SMART" id="SM00382">
    <property type="entry name" value="AAA"/>
    <property type="match status" value="1"/>
</dbReference>
<dbReference type="SUPFAM" id="SSF52540">
    <property type="entry name" value="P-loop containing nucleoside triphosphate hydrolases"/>
    <property type="match status" value="1"/>
</dbReference>
<comment type="subcellular location">
    <subcellularLocation>
        <location evidence="1">Nucleus</location>
    </subcellularLocation>
</comment>
<dbReference type="PANTHER" id="PTHR46456">
    <property type="entry name" value="DNA REPAIR PROTEIN RAD51 HOMOLOG 2"/>
    <property type="match status" value="1"/>
</dbReference>
<evidence type="ECO:0000256" key="15">
    <source>
        <dbReference type="SAM" id="MobiDB-lite"/>
    </source>
</evidence>
<dbReference type="GO" id="GO:0140664">
    <property type="term" value="F:ATP-dependent DNA damage sensor activity"/>
    <property type="evidence" value="ECO:0007669"/>
    <property type="project" value="InterPro"/>
</dbReference>
<dbReference type="InterPro" id="IPR020588">
    <property type="entry name" value="RecA_ATP-bd"/>
</dbReference>
<comment type="subunit">
    <text evidence="11">Part of the BCDX2 complex consisting of RAD51B, RAD51C, RAD51D and XRCC2; the complex has a ring-like structure arranged into a flat disc around a central channel. The BCDX2 subcomplex RAD51B:RAD51C interacts with RAD51. Interacts with SWSAP1; involved in homologous recombination repair. Interacts with HELQ.</text>
</comment>
<evidence type="ECO:0000256" key="1">
    <source>
        <dbReference type="ARBA" id="ARBA00004123"/>
    </source>
</evidence>
<comment type="function">
    <text evidence="10">Involved in the homologous recombination repair (HRR) pathway of double-stranded DNA breaks arising during DNA replication or induced by DNA-damaging agents. May promote the assembly of presynaptic RAD51 nucleoprotein filaments. Binds single-stranded DNA and double-stranded DNA and has DNA-dependent ATPase activity. Part of the RAD51 paralog protein complex BCDX2 which acts in the BRCA1-BRCA2-dependent HR pathway. Upon DNA damage, BCDX2 acts downstream of BRCA2 recruitment and upstream of RAD51 recruitment. BCDX2 binds predominantly to the intersection of the four duplex arms of the Holliday junction and to junction of replication forks. The BCDX2 complex was originally reported to bind single-stranded DNA, single-stranded gaps in duplex DNA and specifically to nicks in duplex DNA. The BCDX2 subcomplex RAD51B:RAD51C exhibits single-stranded DNA-dependent ATPase activity suggesting an involvement in early stages of the HR pathway.</text>
</comment>
<evidence type="ECO:0000256" key="11">
    <source>
        <dbReference type="ARBA" id="ARBA00062240"/>
    </source>
</evidence>
<evidence type="ECO:0000256" key="12">
    <source>
        <dbReference type="ARBA" id="ARBA00073972"/>
    </source>
</evidence>
<dbReference type="EMBL" id="JADWDJ010000008">
    <property type="protein sequence ID" value="KAG5277419.1"/>
    <property type="molecule type" value="Genomic_DNA"/>
</dbReference>
<evidence type="ECO:0000313" key="18">
    <source>
        <dbReference type="Proteomes" id="UP000823561"/>
    </source>
</evidence>
<dbReference type="FunFam" id="3.40.50.300:FF:000806">
    <property type="entry name" value="DNA repair protein RAD51 homolog 2"/>
    <property type="match status" value="1"/>
</dbReference>